<evidence type="ECO:0000259" key="1">
    <source>
        <dbReference type="Pfam" id="PF13699"/>
    </source>
</evidence>
<dbReference type="Pfam" id="PF13699">
    <property type="entry name" value="eCIS_core"/>
    <property type="match status" value="1"/>
</dbReference>
<name>A0ABU2FE46_9EURY</name>
<accession>A0ABU2FE46</accession>
<sequence length="232" mass="25235">MVTTACDDINARAFTVGNQIAFNRGEYDPESAEGQHVLAHELAHVRQQTGGAVSMLPQDGELAIDPDERLEREAEQTAERVMRGGTLGIQRMRRGEVHVQRMPEAEQLEQAREEFDQMDLQGSDGQISSIAKRVAEYLGFHGGAFSKQDMAAKATTGAVGAIPIAGPFIQNVTDEAYDQQRQVTQVRSALHDIGPAELPTDWVSHISDRAVKKVEAQTGVGESQGVGASRRD</sequence>
<keyword evidence="3" id="KW-1185">Reference proteome</keyword>
<feature type="domain" description="eCIS core" evidence="1">
    <location>
        <begin position="4"/>
        <end position="51"/>
    </location>
</feature>
<protein>
    <submittedName>
        <fullName evidence="2">DUF4157 domain-containing protein</fullName>
    </submittedName>
</protein>
<evidence type="ECO:0000313" key="3">
    <source>
        <dbReference type="Proteomes" id="UP001259659"/>
    </source>
</evidence>
<reference evidence="2 3" key="1">
    <citation type="submission" date="2022-06" db="EMBL/GenBank/DDBJ databases">
        <title>Haloarcula sp. a new haloarchaeum isolate from saline soil.</title>
        <authorList>
            <person name="Strakova D."/>
            <person name="Galisteo C."/>
            <person name="Sanchez-Porro C."/>
            <person name="Ventosa A."/>
        </authorList>
    </citation>
    <scope>NUCLEOTIDE SEQUENCE [LARGE SCALE GENOMIC DNA]</scope>
    <source>
        <strain evidence="2 3">S1CR25-12</strain>
    </source>
</reference>
<organism evidence="2 3">
    <name type="scientific">Haloarcula saliterrae</name>
    <dbReference type="NCBI Taxonomy" id="2950534"/>
    <lineage>
        <taxon>Archaea</taxon>
        <taxon>Methanobacteriati</taxon>
        <taxon>Methanobacteriota</taxon>
        <taxon>Stenosarchaea group</taxon>
        <taxon>Halobacteria</taxon>
        <taxon>Halobacteriales</taxon>
        <taxon>Haloarculaceae</taxon>
        <taxon>Haloarcula</taxon>
    </lineage>
</organism>
<dbReference type="EMBL" id="JAMQON010000004">
    <property type="protein sequence ID" value="MDS0260519.1"/>
    <property type="molecule type" value="Genomic_DNA"/>
</dbReference>
<comment type="caution">
    <text evidence="2">The sequence shown here is derived from an EMBL/GenBank/DDBJ whole genome shotgun (WGS) entry which is preliminary data.</text>
</comment>
<dbReference type="InterPro" id="IPR025295">
    <property type="entry name" value="eCIS_core_dom"/>
</dbReference>
<evidence type="ECO:0000313" key="2">
    <source>
        <dbReference type="EMBL" id="MDS0260519.1"/>
    </source>
</evidence>
<gene>
    <name evidence="2" type="ORF">NDI56_14025</name>
</gene>
<proteinExistence type="predicted"/>
<dbReference type="Proteomes" id="UP001259659">
    <property type="component" value="Unassembled WGS sequence"/>
</dbReference>